<gene>
    <name evidence="1" type="ORF">AS033_09740</name>
</gene>
<organism evidence="1 2">
    <name type="scientific">Exiguobacterium indicum</name>
    <dbReference type="NCBI Taxonomy" id="296995"/>
    <lineage>
        <taxon>Bacteria</taxon>
        <taxon>Bacillati</taxon>
        <taxon>Bacillota</taxon>
        <taxon>Bacilli</taxon>
        <taxon>Bacillales</taxon>
        <taxon>Bacillales Family XII. Incertae Sedis</taxon>
        <taxon>Exiguobacterium</taxon>
    </lineage>
</organism>
<evidence type="ECO:0000313" key="1">
    <source>
        <dbReference type="EMBL" id="KSU49628.1"/>
    </source>
</evidence>
<dbReference type="Proteomes" id="UP000053797">
    <property type="component" value="Unassembled WGS sequence"/>
</dbReference>
<reference evidence="1 2" key="1">
    <citation type="journal article" date="2015" name="Int. J. Syst. Evol. Microbiol.">
        <title>Exiguobacterium enclense sp. nov., isolated from sediment.</title>
        <authorList>
            <person name="Dastager S.G."/>
            <person name="Mawlankar R."/>
            <person name="Sonalkar V.V."/>
            <person name="Thorat M.N."/>
            <person name="Mual P."/>
            <person name="Verma A."/>
            <person name="Krishnamurthi S."/>
            <person name="Tang S.K."/>
            <person name="Li W.J."/>
        </authorList>
    </citation>
    <scope>NUCLEOTIDE SEQUENCE [LARGE SCALE GENOMIC DNA]</scope>
    <source>
        <strain evidence="1 2">NIO-1109</strain>
    </source>
</reference>
<protein>
    <submittedName>
        <fullName evidence="1">Uncharacterized protein</fullName>
    </submittedName>
</protein>
<evidence type="ECO:0000313" key="2">
    <source>
        <dbReference type="Proteomes" id="UP000053797"/>
    </source>
</evidence>
<sequence>MNKNQIMDSGWNRQIIWQGCILASIAHAIFVANNPDFAYEQSWDGDHYSTNDGQGCRGTVTFGQDFFVAGFRNEEFFEETIEANDLLIEAPEKVQKIAVDDTFQYLLDDIEGVILPVVTTVLWGDDRQSFSSHQYEEMMDRGSSLFEIQASGYEAGLAYWEEYYELTERQLVLLETLYHLKIENPSQVITLSHEDIQVLDAIDMEGIEESTTSFYEIDIHWSSDVSN</sequence>
<accession>A0A0V8GH91</accession>
<proteinExistence type="predicted"/>
<dbReference type="RefSeq" id="WP_058265358.1">
    <property type="nucleotide sequence ID" value="NZ_FMYN01000002.1"/>
</dbReference>
<dbReference type="AlphaFoldDB" id="A0A0V8GH91"/>
<dbReference type="OrthoDB" id="2049249at2"/>
<name>A0A0V8GH91_9BACL</name>
<comment type="caution">
    <text evidence="1">The sequence shown here is derived from an EMBL/GenBank/DDBJ whole genome shotgun (WGS) entry which is preliminary data.</text>
</comment>
<dbReference type="EMBL" id="LNQL01000002">
    <property type="protein sequence ID" value="KSU49628.1"/>
    <property type="molecule type" value="Genomic_DNA"/>
</dbReference>